<keyword evidence="3" id="KW-1185">Reference proteome</keyword>
<evidence type="ECO:0000256" key="1">
    <source>
        <dbReference type="SAM" id="SignalP"/>
    </source>
</evidence>
<protein>
    <recommendedName>
        <fullName evidence="4">Copper chaperone PCu(A)C</fullName>
    </recommendedName>
</protein>
<dbReference type="PANTHER" id="PTHR36302:SF1">
    <property type="entry name" value="COPPER CHAPERONE PCU(A)C"/>
    <property type="match status" value="1"/>
</dbReference>
<keyword evidence="1" id="KW-0732">Signal</keyword>
<evidence type="ECO:0008006" key="4">
    <source>
        <dbReference type="Google" id="ProtNLM"/>
    </source>
</evidence>
<evidence type="ECO:0000313" key="3">
    <source>
        <dbReference type="Proteomes" id="UP000005710"/>
    </source>
</evidence>
<dbReference type="RefSeq" id="WP_006903678.1">
    <property type="nucleotide sequence ID" value="NZ_JH976535.1"/>
</dbReference>
<evidence type="ECO:0000313" key="2">
    <source>
        <dbReference type="EMBL" id="EKP95650.1"/>
    </source>
</evidence>
<dbReference type="Proteomes" id="UP000005710">
    <property type="component" value="Unassembled WGS sequence"/>
</dbReference>
<dbReference type="HOGENOM" id="CLU_100939_2_2_9"/>
<organism evidence="2 3">
    <name type="scientific">Thermaerobacter subterraneus DSM 13965</name>
    <dbReference type="NCBI Taxonomy" id="867903"/>
    <lineage>
        <taxon>Bacteria</taxon>
        <taxon>Bacillati</taxon>
        <taxon>Bacillota</taxon>
        <taxon>Clostridia</taxon>
        <taxon>Eubacteriales</taxon>
        <taxon>Clostridiales Family XVII. Incertae Sedis</taxon>
        <taxon>Thermaerobacter</taxon>
    </lineage>
</organism>
<name>K6P3M4_9FIRM</name>
<gene>
    <name evidence="2" type="ORF">ThesuDRAFT_01409</name>
</gene>
<dbReference type="InterPro" id="IPR036182">
    <property type="entry name" value="PCuAC_sf"/>
</dbReference>
<dbReference type="EMBL" id="AENY02000002">
    <property type="protein sequence ID" value="EKP95650.1"/>
    <property type="molecule type" value="Genomic_DNA"/>
</dbReference>
<comment type="caution">
    <text evidence="2">The sequence shown here is derived from an EMBL/GenBank/DDBJ whole genome shotgun (WGS) entry which is preliminary data.</text>
</comment>
<sequence length="166" mass="17456">MATHFARRATRRGIRAAVLVLLLLMLAAGCGQSAEQNPGSGTGQAGEPAVTVTGAWVRAASKGDMSAAFFVVENKGSKAVRLTGVRTDVAATAEIHQTTQEGSTARMQRVEGIEVPAGGRVELAPGGYHVMMMDLQRDLKAGDQIQLTLQFDGGHEVTVTAEVREP</sequence>
<dbReference type="InterPro" id="IPR058248">
    <property type="entry name" value="Lxx211020-like"/>
</dbReference>
<dbReference type="STRING" id="867903.ThesuDRAFT_01409"/>
<dbReference type="PROSITE" id="PS51257">
    <property type="entry name" value="PROKAR_LIPOPROTEIN"/>
    <property type="match status" value="1"/>
</dbReference>
<dbReference type="OrthoDB" id="9796962at2"/>
<dbReference type="InterPro" id="IPR007410">
    <property type="entry name" value="LpqE-like"/>
</dbReference>
<proteinExistence type="predicted"/>
<dbReference type="PANTHER" id="PTHR36302">
    <property type="entry name" value="BLR7088 PROTEIN"/>
    <property type="match status" value="1"/>
</dbReference>
<accession>K6P3M4</accession>
<dbReference type="SUPFAM" id="SSF110087">
    <property type="entry name" value="DR1885-like metal-binding protein"/>
    <property type="match status" value="1"/>
</dbReference>
<reference evidence="2" key="2">
    <citation type="submission" date="2012-10" db="EMBL/GenBank/DDBJ databases">
        <title>Improved high-quality draft of Thermaerobacter subterraneus C21, DSM 13965.</title>
        <authorList>
            <consortium name="DOE Joint Genome Institute"/>
            <person name="Eisen J."/>
            <person name="Huntemann M."/>
            <person name="Wei C.-L."/>
            <person name="Han J."/>
            <person name="Detter J.C."/>
            <person name="Han C."/>
            <person name="Tapia R."/>
            <person name="Chen A."/>
            <person name="Kyrpides N."/>
            <person name="Mavromatis K."/>
            <person name="Markowitz V."/>
            <person name="Szeto E."/>
            <person name="Ivanova N."/>
            <person name="Mikhailova N."/>
            <person name="Ovchinnikova G."/>
            <person name="Pagani I."/>
            <person name="Pati A."/>
            <person name="Goodwin L."/>
            <person name="Nordberg H.P."/>
            <person name="Cantor M.N."/>
            <person name="Hua S.X."/>
            <person name="Woyke T."/>
            <person name="Eisen J."/>
            <person name="Klenk H.-P."/>
        </authorList>
    </citation>
    <scope>NUCLEOTIDE SEQUENCE [LARGE SCALE GENOMIC DNA]</scope>
    <source>
        <strain evidence="2">DSM 13965</strain>
    </source>
</reference>
<dbReference type="eggNOG" id="COG2847">
    <property type="taxonomic scope" value="Bacteria"/>
</dbReference>
<feature type="chain" id="PRO_5003896326" description="Copper chaperone PCu(A)C" evidence="1">
    <location>
        <begin position="34"/>
        <end position="166"/>
    </location>
</feature>
<dbReference type="AlphaFoldDB" id="K6P3M4"/>
<dbReference type="Gene3D" id="2.60.40.1890">
    <property type="entry name" value="PCu(A)C copper chaperone"/>
    <property type="match status" value="1"/>
</dbReference>
<reference evidence="2" key="1">
    <citation type="submission" date="2010-10" db="EMBL/GenBank/DDBJ databases">
        <authorList>
            <consortium name="US DOE Joint Genome Institute (JGI-PGF)"/>
            <person name="Lucas S."/>
            <person name="Copeland A."/>
            <person name="Lapidus A."/>
            <person name="Bruce D."/>
            <person name="Goodwin L."/>
            <person name="Pitluck S."/>
            <person name="Kyrpides N."/>
            <person name="Mavromatis K."/>
            <person name="Detter J.C."/>
            <person name="Han C."/>
            <person name="Land M."/>
            <person name="Hauser L."/>
            <person name="Markowitz V."/>
            <person name="Cheng J.-F."/>
            <person name="Hugenholtz P."/>
            <person name="Woyke T."/>
            <person name="Wu D."/>
            <person name="Pukall R."/>
            <person name="Wahrenburg C."/>
            <person name="Brambilla E."/>
            <person name="Klenk H.-P."/>
            <person name="Eisen J.A."/>
        </authorList>
    </citation>
    <scope>NUCLEOTIDE SEQUENCE [LARGE SCALE GENOMIC DNA]</scope>
    <source>
        <strain evidence="2">DSM 13965</strain>
    </source>
</reference>
<feature type="signal peptide" evidence="1">
    <location>
        <begin position="1"/>
        <end position="33"/>
    </location>
</feature>
<dbReference type="Pfam" id="PF04314">
    <property type="entry name" value="PCuAC"/>
    <property type="match status" value="1"/>
</dbReference>